<feature type="non-terminal residue" evidence="2">
    <location>
        <position position="77"/>
    </location>
</feature>
<gene>
    <name evidence="2" type="ORF">MONAX_5E014833</name>
</gene>
<dbReference type="GO" id="GO:0070939">
    <property type="term" value="C:Dsl1/NZR complex"/>
    <property type="evidence" value="ECO:0007669"/>
    <property type="project" value="TreeGrafter"/>
</dbReference>
<evidence type="ECO:0000259" key="1">
    <source>
        <dbReference type="Pfam" id="PF15492"/>
    </source>
</evidence>
<protein>
    <recommendedName>
        <fullName evidence="1">Neuroblastoma-amplified sequence N-terminal domain-containing protein</fullName>
    </recommendedName>
</protein>
<dbReference type="Proteomes" id="UP000335636">
    <property type="component" value="Unassembled WGS sequence"/>
</dbReference>
<sequence length="77" mass="8653">VCNFVSDLSYAIAGLIFLEYKGSAQWSAELLVINYRGELRSYLVSVGTNQSYQESHSFNFSTYYPHGINAAVYHPGH</sequence>
<dbReference type="GO" id="GO:0006890">
    <property type="term" value="P:retrograde vesicle-mediated transport, Golgi to endoplasmic reticulum"/>
    <property type="evidence" value="ECO:0007669"/>
    <property type="project" value="TreeGrafter"/>
</dbReference>
<dbReference type="PANTHER" id="PTHR15922">
    <property type="entry name" value="NEUROBLASTOMA-AMPLIFIED SEQUENCE"/>
    <property type="match status" value="1"/>
</dbReference>
<feature type="domain" description="Neuroblastoma-amplified sequence N-terminal" evidence="1">
    <location>
        <begin position="3"/>
        <end position="77"/>
    </location>
</feature>
<evidence type="ECO:0000313" key="2">
    <source>
        <dbReference type="EMBL" id="VTJ73670.1"/>
    </source>
</evidence>
<dbReference type="EMBL" id="CABDUW010000690">
    <property type="protein sequence ID" value="VTJ73670.1"/>
    <property type="molecule type" value="Genomic_DNA"/>
</dbReference>
<name>A0A5E4BXF1_MARMO</name>
<keyword evidence="3" id="KW-1185">Reference proteome</keyword>
<reference evidence="2" key="1">
    <citation type="submission" date="2019-04" db="EMBL/GenBank/DDBJ databases">
        <authorList>
            <person name="Alioto T."/>
            <person name="Alioto T."/>
        </authorList>
    </citation>
    <scope>NUCLEOTIDE SEQUENCE [LARGE SCALE GENOMIC DNA]</scope>
</reference>
<dbReference type="GO" id="GO:0000149">
    <property type="term" value="F:SNARE binding"/>
    <property type="evidence" value="ECO:0007669"/>
    <property type="project" value="TreeGrafter"/>
</dbReference>
<dbReference type="PANTHER" id="PTHR15922:SF2">
    <property type="entry name" value="NBAS SUBUNIT OF NRZ TETHERING COMPLEX"/>
    <property type="match status" value="1"/>
</dbReference>
<dbReference type="InterPro" id="IPR029145">
    <property type="entry name" value="NBAS_N"/>
</dbReference>
<accession>A0A5E4BXF1</accession>
<organism evidence="2 3">
    <name type="scientific">Marmota monax</name>
    <name type="common">Woodchuck</name>
    <dbReference type="NCBI Taxonomy" id="9995"/>
    <lineage>
        <taxon>Eukaryota</taxon>
        <taxon>Metazoa</taxon>
        <taxon>Chordata</taxon>
        <taxon>Craniata</taxon>
        <taxon>Vertebrata</taxon>
        <taxon>Euteleostomi</taxon>
        <taxon>Mammalia</taxon>
        <taxon>Eutheria</taxon>
        <taxon>Euarchontoglires</taxon>
        <taxon>Glires</taxon>
        <taxon>Rodentia</taxon>
        <taxon>Sciuromorpha</taxon>
        <taxon>Sciuridae</taxon>
        <taxon>Xerinae</taxon>
        <taxon>Marmotini</taxon>
        <taxon>Marmota</taxon>
    </lineage>
</organism>
<dbReference type="AlphaFoldDB" id="A0A5E4BXF1"/>
<feature type="non-terminal residue" evidence="2">
    <location>
        <position position="1"/>
    </location>
</feature>
<proteinExistence type="predicted"/>
<dbReference type="Pfam" id="PF15492">
    <property type="entry name" value="Nbas_N"/>
    <property type="match status" value="1"/>
</dbReference>
<evidence type="ECO:0000313" key="3">
    <source>
        <dbReference type="Proteomes" id="UP000335636"/>
    </source>
</evidence>
<comment type="caution">
    <text evidence="2">The sequence shown here is derived from an EMBL/GenBank/DDBJ whole genome shotgun (WGS) entry which is preliminary data.</text>
</comment>